<feature type="transmembrane region" description="Helical" evidence="10">
    <location>
        <begin position="183"/>
        <end position="208"/>
    </location>
</feature>
<feature type="transmembrane region" description="Helical" evidence="10">
    <location>
        <begin position="35"/>
        <end position="51"/>
    </location>
</feature>
<evidence type="ECO:0000256" key="4">
    <source>
        <dbReference type="ARBA" id="ARBA00022692"/>
    </source>
</evidence>
<dbReference type="EMBL" id="JBHSBU010000001">
    <property type="protein sequence ID" value="MFC4160932.1"/>
    <property type="molecule type" value="Genomic_DNA"/>
</dbReference>
<feature type="chain" id="PRO_5046359495" evidence="11">
    <location>
        <begin position="26"/>
        <end position="453"/>
    </location>
</feature>
<keyword evidence="14" id="KW-1185">Reference proteome</keyword>
<gene>
    <name evidence="13" type="ORF">ACFOW7_16455</name>
</gene>
<keyword evidence="9" id="KW-0739">Sodium transport</keyword>
<evidence type="ECO:0000313" key="13">
    <source>
        <dbReference type="EMBL" id="MFC4160932.1"/>
    </source>
</evidence>
<evidence type="ECO:0000256" key="5">
    <source>
        <dbReference type="ARBA" id="ARBA00022989"/>
    </source>
</evidence>
<keyword evidence="3" id="KW-0050">Antiport</keyword>
<evidence type="ECO:0000256" key="1">
    <source>
        <dbReference type="ARBA" id="ARBA00004141"/>
    </source>
</evidence>
<dbReference type="InterPro" id="IPR006153">
    <property type="entry name" value="Cation/H_exchanger_TM"/>
</dbReference>
<dbReference type="Pfam" id="PF00999">
    <property type="entry name" value="Na_H_Exchanger"/>
    <property type="match status" value="2"/>
</dbReference>
<dbReference type="Proteomes" id="UP001595791">
    <property type="component" value="Unassembled WGS sequence"/>
</dbReference>
<evidence type="ECO:0000256" key="2">
    <source>
        <dbReference type="ARBA" id="ARBA00022448"/>
    </source>
</evidence>
<evidence type="ECO:0000256" key="3">
    <source>
        <dbReference type="ARBA" id="ARBA00022449"/>
    </source>
</evidence>
<protein>
    <submittedName>
        <fullName evidence="13">Cation:proton antiporter</fullName>
    </submittedName>
</protein>
<feature type="transmembrane region" description="Helical" evidence="10">
    <location>
        <begin position="423"/>
        <end position="447"/>
    </location>
</feature>
<keyword evidence="5 10" id="KW-1133">Transmembrane helix</keyword>
<dbReference type="InterPro" id="IPR038770">
    <property type="entry name" value="Na+/solute_symporter_sf"/>
</dbReference>
<name>A0ABV8MTG2_9NEIS</name>
<organism evidence="13 14">
    <name type="scientific">Chitinimonas lacunae</name>
    <dbReference type="NCBI Taxonomy" id="1963018"/>
    <lineage>
        <taxon>Bacteria</taxon>
        <taxon>Pseudomonadati</taxon>
        <taxon>Pseudomonadota</taxon>
        <taxon>Betaproteobacteria</taxon>
        <taxon>Neisseriales</taxon>
        <taxon>Chitinibacteraceae</taxon>
        <taxon>Chitinimonas</taxon>
    </lineage>
</organism>
<keyword evidence="11" id="KW-0732">Signal</keyword>
<keyword evidence="8 10" id="KW-0472">Membrane</keyword>
<feature type="signal peptide" evidence="11">
    <location>
        <begin position="1"/>
        <end position="25"/>
    </location>
</feature>
<evidence type="ECO:0000313" key="14">
    <source>
        <dbReference type="Proteomes" id="UP001595791"/>
    </source>
</evidence>
<feature type="transmembrane region" description="Helical" evidence="10">
    <location>
        <begin position="340"/>
        <end position="361"/>
    </location>
</feature>
<dbReference type="PANTHER" id="PTHR43562">
    <property type="entry name" value="NAPA-TYPE SODIUM/HYDROGEN ANTIPORTER"/>
    <property type="match status" value="1"/>
</dbReference>
<evidence type="ECO:0000256" key="9">
    <source>
        <dbReference type="ARBA" id="ARBA00023201"/>
    </source>
</evidence>
<accession>A0ABV8MTG2</accession>
<feature type="transmembrane region" description="Helical" evidence="10">
    <location>
        <begin position="58"/>
        <end position="76"/>
    </location>
</feature>
<keyword evidence="7" id="KW-0406">Ion transport</keyword>
<keyword evidence="6" id="KW-0915">Sodium</keyword>
<feature type="transmembrane region" description="Helical" evidence="10">
    <location>
        <begin position="367"/>
        <end position="388"/>
    </location>
</feature>
<sequence length="453" mass="47935">MIKASFSLRFILPALALLGMAPAWAAAGEPAGERFLWIMLLLLLARLSGLVERIGQPAVLGELTIGILLGNLTLLGFGGLEPLKTDPILHFLAELGVVVLLFQIGLESDLRAMRQVGWRAFLVAVVGVVLPFLLGTWVIGPWLLPDVSFTAHLFLGAALTATSVGITGRVFKDAGSLQSPEARTVLGAAVIDDVLGLIILAVVSAIASRGGVGALEVARITGLALGFLIGAIVLGQWLAPRLARLLARVDSGAAMQFTVLLSFCLGFAYLAHLVGLAPIVGAFAAGLILEAGFYRDFDHDGFHVALRETLKPGEASLKAEVHDLLEREHAHRMQRMVEPIGFMLVPLFFVLTGMQVNLQLLADTSTVLVALLVTLVAVLGKIAAGLAAGPVDKWLVGWGMVPRGEVGLIFAAIGRQLGVVSDALYSVIVVVIVLTTLVTPPVLAWLLRRRGRG</sequence>
<feature type="domain" description="Cation/H+ exchanger transmembrane" evidence="12">
    <location>
        <begin position="327"/>
        <end position="448"/>
    </location>
</feature>
<comment type="subcellular location">
    <subcellularLocation>
        <location evidence="1">Membrane</location>
        <topology evidence="1">Multi-pass membrane protein</topology>
    </subcellularLocation>
</comment>
<feature type="transmembrane region" description="Helical" evidence="10">
    <location>
        <begin position="220"/>
        <end position="239"/>
    </location>
</feature>
<dbReference type="RefSeq" id="WP_378166293.1">
    <property type="nucleotide sequence ID" value="NZ_JBHSBU010000001.1"/>
</dbReference>
<feature type="transmembrane region" description="Helical" evidence="10">
    <location>
        <begin position="118"/>
        <end position="139"/>
    </location>
</feature>
<feature type="transmembrane region" description="Helical" evidence="10">
    <location>
        <begin position="251"/>
        <end position="270"/>
    </location>
</feature>
<proteinExistence type="predicted"/>
<feature type="domain" description="Cation/H+ exchanger transmembrane" evidence="12">
    <location>
        <begin position="40"/>
        <end position="290"/>
    </location>
</feature>
<evidence type="ECO:0000256" key="11">
    <source>
        <dbReference type="SAM" id="SignalP"/>
    </source>
</evidence>
<dbReference type="Gene3D" id="1.20.1530.20">
    <property type="match status" value="2"/>
</dbReference>
<evidence type="ECO:0000256" key="6">
    <source>
        <dbReference type="ARBA" id="ARBA00023053"/>
    </source>
</evidence>
<evidence type="ECO:0000256" key="10">
    <source>
        <dbReference type="SAM" id="Phobius"/>
    </source>
</evidence>
<comment type="caution">
    <text evidence="13">The sequence shown here is derived from an EMBL/GenBank/DDBJ whole genome shotgun (WGS) entry which is preliminary data.</text>
</comment>
<feature type="transmembrane region" description="Helical" evidence="10">
    <location>
        <begin position="151"/>
        <end position="171"/>
    </location>
</feature>
<evidence type="ECO:0000256" key="7">
    <source>
        <dbReference type="ARBA" id="ARBA00023065"/>
    </source>
</evidence>
<dbReference type="PANTHER" id="PTHR43562:SF3">
    <property type="entry name" value="SODIUM ION_PROTON EXCHANGER (EUROFUNG)"/>
    <property type="match status" value="1"/>
</dbReference>
<evidence type="ECO:0000256" key="8">
    <source>
        <dbReference type="ARBA" id="ARBA00023136"/>
    </source>
</evidence>
<keyword evidence="2" id="KW-0813">Transport</keyword>
<keyword evidence="4 10" id="KW-0812">Transmembrane</keyword>
<feature type="transmembrane region" description="Helical" evidence="10">
    <location>
        <begin position="88"/>
        <end position="106"/>
    </location>
</feature>
<reference evidence="14" key="1">
    <citation type="journal article" date="2019" name="Int. J. Syst. Evol. Microbiol.">
        <title>The Global Catalogue of Microorganisms (GCM) 10K type strain sequencing project: providing services to taxonomists for standard genome sequencing and annotation.</title>
        <authorList>
            <consortium name="The Broad Institute Genomics Platform"/>
            <consortium name="The Broad Institute Genome Sequencing Center for Infectious Disease"/>
            <person name="Wu L."/>
            <person name="Ma J."/>
        </authorList>
    </citation>
    <scope>NUCLEOTIDE SEQUENCE [LARGE SCALE GENOMIC DNA]</scope>
    <source>
        <strain evidence="14">LMG 29894</strain>
    </source>
</reference>
<evidence type="ECO:0000259" key="12">
    <source>
        <dbReference type="Pfam" id="PF00999"/>
    </source>
</evidence>